<evidence type="ECO:0000256" key="3">
    <source>
        <dbReference type="ARBA" id="ARBA00023082"/>
    </source>
</evidence>
<feature type="domain" description="RNA polymerase sigma-70 region 2" evidence="5">
    <location>
        <begin position="21"/>
        <end position="88"/>
    </location>
</feature>
<name>A0A3B1CM00_9ZZZZ</name>
<evidence type="ECO:0000259" key="5">
    <source>
        <dbReference type="Pfam" id="PF04542"/>
    </source>
</evidence>
<proteinExistence type="inferred from homology"/>
<dbReference type="Gene3D" id="1.10.1740.10">
    <property type="match status" value="1"/>
</dbReference>
<evidence type="ECO:0000313" key="7">
    <source>
        <dbReference type="EMBL" id="VAX25733.1"/>
    </source>
</evidence>
<dbReference type="InterPro" id="IPR014284">
    <property type="entry name" value="RNA_pol_sigma-70_dom"/>
</dbReference>
<dbReference type="GO" id="GO:0016987">
    <property type="term" value="F:sigma factor activity"/>
    <property type="evidence" value="ECO:0007669"/>
    <property type="project" value="UniProtKB-KW"/>
</dbReference>
<dbReference type="PANTHER" id="PTHR43133:SF51">
    <property type="entry name" value="RNA POLYMERASE SIGMA FACTOR"/>
    <property type="match status" value="1"/>
</dbReference>
<dbReference type="PANTHER" id="PTHR43133">
    <property type="entry name" value="RNA POLYMERASE ECF-TYPE SIGMA FACTO"/>
    <property type="match status" value="1"/>
</dbReference>
<dbReference type="Gene3D" id="1.10.10.10">
    <property type="entry name" value="Winged helix-like DNA-binding domain superfamily/Winged helix DNA-binding domain"/>
    <property type="match status" value="1"/>
</dbReference>
<dbReference type="NCBIfam" id="TIGR02937">
    <property type="entry name" value="sigma70-ECF"/>
    <property type="match status" value="1"/>
</dbReference>
<comment type="similarity">
    <text evidence="1">Belongs to the sigma-70 factor family. ECF subfamily.</text>
</comment>
<evidence type="ECO:0000256" key="2">
    <source>
        <dbReference type="ARBA" id="ARBA00023015"/>
    </source>
</evidence>
<sequence length="188" mass="21695">MEEKELIKKAQEGDRNALAKLVKQYEQTVYNFAFKICRDKERAENTMQETFLSMVKSIKQFSGKSKLSTWLYTVVSNHCLMMARSNKKHLHASIDDEDTLIDEKNITDWSVSPEKIAENGELNEILKKAIDKLPPDYRIVFMLRDIQGFSTEETGKAINLSVPAVKSRLHRARAFLRNELNNTFSYGT</sequence>
<evidence type="ECO:0000256" key="1">
    <source>
        <dbReference type="ARBA" id="ARBA00010641"/>
    </source>
</evidence>
<dbReference type="InterPro" id="IPR013324">
    <property type="entry name" value="RNA_pol_sigma_r3/r4-like"/>
</dbReference>
<feature type="domain" description="RNA polymerase sigma factor 70 region 4 type 2" evidence="6">
    <location>
        <begin position="124"/>
        <end position="176"/>
    </location>
</feature>
<protein>
    <submittedName>
        <fullName evidence="7">RNA polymerase sigma factor RpoE</fullName>
    </submittedName>
</protein>
<accession>A0A3B1CM00</accession>
<keyword evidence="4" id="KW-0804">Transcription</keyword>
<dbReference type="GO" id="GO:0006352">
    <property type="term" value="P:DNA-templated transcription initiation"/>
    <property type="evidence" value="ECO:0007669"/>
    <property type="project" value="InterPro"/>
</dbReference>
<dbReference type="SUPFAM" id="SSF88659">
    <property type="entry name" value="Sigma3 and sigma4 domains of RNA polymerase sigma factors"/>
    <property type="match status" value="1"/>
</dbReference>
<dbReference type="EMBL" id="UOGD01000308">
    <property type="protein sequence ID" value="VAX25733.1"/>
    <property type="molecule type" value="Genomic_DNA"/>
</dbReference>
<dbReference type="CDD" id="cd06171">
    <property type="entry name" value="Sigma70_r4"/>
    <property type="match status" value="1"/>
</dbReference>
<dbReference type="InterPro" id="IPR013325">
    <property type="entry name" value="RNA_pol_sigma_r2"/>
</dbReference>
<dbReference type="SUPFAM" id="SSF88946">
    <property type="entry name" value="Sigma2 domain of RNA polymerase sigma factors"/>
    <property type="match status" value="1"/>
</dbReference>
<reference evidence="7" key="1">
    <citation type="submission" date="2018-06" db="EMBL/GenBank/DDBJ databases">
        <authorList>
            <person name="Zhirakovskaya E."/>
        </authorList>
    </citation>
    <scope>NUCLEOTIDE SEQUENCE</scope>
</reference>
<dbReference type="Pfam" id="PF04542">
    <property type="entry name" value="Sigma70_r2"/>
    <property type="match status" value="1"/>
</dbReference>
<keyword evidence="3" id="KW-0731">Sigma factor</keyword>
<keyword evidence="2" id="KW-0805">Transcription regulation</keyword>
<dbReference type="InterPro" id="IPR007627">
    <property type="entry name" value="RNA_pol_sigma70_r2"/>
</dbReference>
<evidence type="ECO:0000259" key="6">
    <source>
        <dbReference type="Pfam" id="PF08281"/>
    </source>
</evidence>
<dbReference type="InterPro" id="IPR036388">
    <property type="entry name" value="WH-like_DNA-bd_sf"/>
</dbReference>
<gene>
    <name evidence="7" type="ORF">MNBD_IGNAVI01-1512</name>
</gene>
<dbReference type="Pfam" id="PF08281">
    <property type="entry name" value="Sigma70_r4_2"/>
    <property type="match status" value="1"/>
</dbReference>
<dbReference type="AlphaFoldDB" id="A0A3B1CM00"/>
<dbReference type="InterPro" id="IPR013249">
    <property type="entry name" value="RNA_pol_sigma70_r4_t2"/>
</dbReference>
<dbReference type="InterPro" id="IPR039425">
    <property type="entry name" value="RNA_pol_sigma-70-like"/>
</dbReference>
<organism evidence="7">
    <name type="scientific">hydrothermal vent metagenome</name>
    <dbReference type="NCBI Taxonomy" id="652676"/>
    <lineage>
        <taxon>unclassified sequences</taxon>
        <taxon>metagenomes</taxon>
        <taxon>ecological metagenomes</taxon>
    </lineage>
</organism>
<dbReference type="GO" id="GO:0003677">
    <property type="term" value="F:DNA binding"/>
    <property type="evidence" value="ECO:0007669"/>
    <property type="project" value="InterPro"/>
</dbReference>
<evidence type="ECO:0000256" key="4">
    <source>
        <dbReference type="ARBA" id="ARBA00023163"/>
    </source>
</evidence>